<evidence type="ECO:0000313" key="6">
    <source>
        <dbReference type="Proteomes" id="UP000030011"/>
    </source>
</evidence>
<evidence type="ECO:0000313" key="5">
    <source>
        <dbReference type="EMBL" id="KGN36192.1"/>
    </source>
</evidence>
<dbReference type="eggNOG" id="COG2197">
    <property type="taxonomic scope" value="Bacteria"/>
</dbReference>
<dbReference type="InterPro" id="IPR016032">
    <property type="entry name" value="Sig_transdc_resp-reg_C-effctor"/>
</dbReference>
<name>A0A0A0JJG1_9MICO</name>
<evidence type="ECO:0000256" key="2">
    <source>
        <dbReference type="ARBA" id="ARBA00023125"/>
    </source>
</evidence>
<reference evidence="5 6" key="1">
    <citation type="submission" date="2013-08" db="EMBL/GenBank/DDBJ databases">
        <title>The genome sequence of Knoellia subterranea.</title>
        <authorList>
            <person name="Zhu W."/>
            <person name="Wang G."/>
        </authorList>
    </citation>
    <scope>NUCLEOTIDE SEQUENCE [LARGE SCALE GENOMIC DNA]</scope>
    <source>
        <strain evidence="5 6">KCTC 19937</strain>
    </source>
</reference>
<evidence type="ECO:0000256" key="1">
    <source>
        <dbReference type="ARBA" id="ARBA00023015"/>
    </source>
</evidence>
<dbReference type="Proteomes" id="UP000030011">
    <property type="component" value="Unassembled WGS sequence"/>
</dbReference>
<gene>
    <name evidence="5" type="ORF">N803_04850</name>
</gene>
<dbReference type="PRINTS" id="PR00038">
    <property type="entry name" value="HTHLUXR"/>
</dbReference>
<dbReference type="SMART" id="SM00421">
    <property type="entry name" value="HTH_LUXR"/>
    <property type="match status" value="1"/>
</dbReference>
<dbReference type="EMBL" id="AVPK01000014">
    <property type="protein sequence ID" value="KGN36192.1"/>
    <property type="molecule type" value="Genomic_DNA"/>
</dbReference>
<accession>A0A0A0JJG1</accession>
<dbReference type="AlphaFoldDB" id="A0A0A0JJG1"/>
<dbReference type="InterPro" id="IPR036388">
    <property type="entry name" value="WH-like_DNA-bd_sf"/>
</dbReference>
<sequence>MRVTEANPRPLGDELTTRIYLLLLRMPNPRRAALLHEGFTESEVASALASLQRRGMVDASRREVIEVFPPDATLPAYAAELDRQARATRSAIDGLAHMYYEARSGESGVRTSPEVSLLDTVDEIESAFFRAGARAESRIVRLIARSERMDRVVIRHAESILADRPTTTPRNLERLVVFEQSILEVEGAFSALETMRADGIDVRLTPHLAFSVLAVDRSVAVIDISHLEPGGGGSLYVQQRQLASALMDMCIGLYALSTPLPRTPSGPALRRLTERDGQILALLAAGASDLTIARQLTISQRTVERRVRMIMDELGATTRFQAGTNAVRRGFL</sequence>
<dbReference type="SUPFAM" id="SSF46894">
    <property type="entry name" value="C-terminal effector domain of the bipartite response regulators"/>
    <property type="match status" value="1"/>
</dbReference>
<dbReference type="GO" id="GO:0003677">
    <property type="term" value="F:DNA binding"/>
    <property type="evidence" value="ECO:0007669"/>
    <property type="project" value="UniProtKB-KW"/>
</dbReference>
<dbReference type="Pfam" id="PF00196">
    <property type="entry name" value="GerE"/>
    <property type="match status" value="1"/>
</dbReference>
<dbReference type="PANTHER" id="PTHR43214:SF24">
    <property type="entry name" value="TRANSCRIPTIONAL REGULATORY PROTEIN NARL-RELATED"/>
    <property type="match status" value="1"/>
</dbReference>
<evidence type="ECO:0000256" key="3">
    <source>
        <dbReference type="ARBA" id="ARBA00023163"/>
    </source>
</evidence>
<proteinExistence type="predicted"/>
<evidence type="ECO:0000259" key="4">
    <source>
        <dbReference type="PROSITE" id="PS50043"/>
    </source>
</evidence>
<dbReference type="InterPro" id="IPR039420">
    <property type="entry name" value="WalR-like"/>
</dbReference>
<keyword evidence="2" id="KW-0238">DNA-binding</keyword>
<dbReference type="GO" id="GO:0006355">
    <property type="term" value="P:regulation of DNA-templated transcription"/>
    <property type="evidence" value="ECO:0007669"/>
    <property type="project" value="InterPro"/>
</dbReference>
<keyword evidence="1" id="KW-0805">Transcription regulation</keyword>
<dbReference type="InterPro" id="IPR000792">
    <property type="entry name" value="Tscrpt_reg_LuxR_C"/>
</dbReference>
<organism evidence="5 6">
    <name type="scientific">Knoellia subterranea KCTC 19937</name>
    <dbReference type="NCBI Taxonomy" id="1385521"/>
    <lineage>
        <taxon>Bacteria</taxon>
        <taxon>Bacillati</taxon>
        <taxon>Actinomycetota</taxon>
        <taxon>Actinomycetes</taxon>
        <taxon>Micrococcales</taxon>
        <taxon>Intrasporangiaceae</taxon>
        <taxon>Knoellia</taxon>
    </lineage>
</organism>
<dbReference type="PANTHER" id="PTHR43214">
    <property type="entry name" value="TWO-COMPONENT RESPONSE REGULATOR"/>
    <property type="match status" value="1"/>
</dbReference>
<dbReference type="STRING" id="1385521.N803_04850"/>
<comment type="caution">
    <text evidence="5">The sequence shown here is derived from an EMBL/GenBank/DDBJ whole genome shotgun (WGS) entry which is preliminary data.</text>
</comment>
<protein>
    <recommendedName>
        <fullName evidence="4">HTH luxR-type domain-containing protein</fullName>
    </recommendedName>
</protein>
<dbReference type="PROSITE" id="PS50043">
    <property type="entry name" value="HTH_LUXR_2"/>
    <property type="match status" value="1"/>
</dbReference>
<dbReference type="Gene3D" id="1.10.10.10">
    <property type="entry name" value="Winged helix-like DNA-binding domain superfamily/Winged helix DNA-binding domain"/>
    <property type="match status" value="1"/>
</dbReference>
<keyword evidence="6" id="KW-1185">Reference proteome</keyword>
<dbReference type="CDD" id="cd06170">
    <property type="entry name" value="LuxR_C_like"/>
    <property type="match status" value="1"/>
</dbReference>
<feature type="domain" description="HTH luxR-type" evidence="4">
    <location>
        <begin position="265"/>
        <end position="330"/>
    </location>
</feature>
<keyword evidence="3" id="KW-0804">Transcription</keyword>